<reference evidence="1" key="1">
    <citation type="submission" date="2019-01" db="EMBL/GenBank/DDBJ databases">
        <authorList>
            <consortium name="Genoscope - CEA"/>
            <person name="William W."/>
        </authorList>
    </citation>
    <scope>NUCLEOTIDE SEQUENCE</scope>
    <source>
        <strain evidence="1">CR-1</strain>
    </source>
</reference>
<accession>A0A484HGM6</accession>
<dbReference type="InterPro" id="IPR007838">
    <property type="entry name" value="Cell_div_ZapA-like"/>
</dbReference>
<organism evidence="1">
    <name type="scientific">uncultured Desulfobacteraceae bacterium</name>
    <dbReference type="NCBI Taxonomy" id="218296"/>
    <lineage>
        <taxon>Bacteria</taxon>
        <taxon>Pseudomonadati</taxon>
        <taxon>Thermodesulfobacteriota</taxon>
        <taxon>Desulfobacteria</taxon>
        <taxon>Desulfobacterales</taxon>
        <taxon>Desulfobacteraceae</taxon>
        <taxon>environmental samples</taxon>
    </lineage>
</organism>
<evidence type="ECO:0008006" key="2">
    <source>
        <dbReference type="Google" id="ProtNLM"/>
    </source>
</evidence>
<sequence>MIDLEQIVTIELFGESYRFETDSEPEKAKIVADLLLEEVIKAEKDLAGETPEMAKFAILIIAALNIASRNVDLKSDYSALLKRVSEKASDLIKRIDAGG</sequence>
<evidence type="ECO:0000313" key="1">
    <source>
        <dbReference type="EMBL" id="VEN73570.1"/>
    </source>
</evidence>
<name>A0A484HGM6_9BACT</name>
<dbReference type="Pfam" id="PF05164">
    <property type="entry name" value="ZapA"/>
    <property type="match status" value="1"/>
</dbReference>
<dbReference type="InterPro" id="IPR036192">
    <property type="entry name" value="Cell_div_ZapA-like_sf"/>
</dbReference>
<dbReference type="AlphaFoldDB" id="A0A484HGM6"/>
<gene>
    <name evidence="1" type="ORF">EPICR_20033</name>
</gene>
<dbReference type="SUPFAM" id="SSF102829">
    <property type="entry name" value="Cell division protein ZapA-like"/>
    <property type="match status" value="1"/>
</dbReference>
<proteinExistence type="predicted"/>
<protein>
    <recommendedName>
        <fullName evidence="2">Cell division protein ZapA</fullName>
    </recommendedName>
</protein>
<dbReference type="EMBL" id="CAACVI010000012">
    <property type="protein sequence ID" value="VEN73570.1"/>
    <property type="molecule type" value="Genomic_DNA"/>
</dbReference>